<dbReference type="InterPro" id="IPR000594">
    <property type="entry name" value="ThiF_NAD_FAD-bd"/>
</dbReference>
<organism evidence="3 4">
    <name type="scientific">Nocardioides daphniae</name>
    <dbReference type="NCBI Taxonomy" id="402297"/>
    <lineage>
        <taxon>Bacteria</taxon>
        <taxon>Bacillati</taxon>
        <taxon>Actinomycetota</taxon>
        <taxon>Actinomycetes</taxon>
        <taxon>Propionibacteriales</taxon>
        <taxon>Nocardioidaceae</taxon>
        <taxon>Nocardioides</taxon>
    </lineage>
</organism>
<dbReference type="CDD" id="cd01483">
    <property type="entry name" value="E1_enzyme_family"/>
    <property type="match status" value="1"/>
</dbReference>
<accession>A0ABQ1Q2P7</accession>
<sequence>METYDDAAFERFCGGLVRDGFSPQPGSGQAIWTGPLRESLRPLTEATTMHVTFYQGWPLRYAHVRVDGLRTDHAANGTVCLWAEDDPAQIAGIDIEVLWSRLDEWAARAQNGFRVEDRALDAYLPFDRHSGWRAELPFNDLVKKGSNGFKTPLVAIKRGNTLLMGSPEDAEVADLLRGVFYLRNDIGQAPRNLTDVEQALTKKQGADLAQGLADRTDVGAADASGGYDFIVVGWPRHDREHDAVALLLSGAGETLRAEAMAASANDHLARQRRAGPDRELLADKTVLIAGAGSVGGHVAVTLASSGVANLRLHDEDALTTANLVRHVADKYAVGYDKAIGVLVAAKERAPWVTVTPAKYLPSNPSALAKTIEGVDLVIDCTGIFHVSAALAEVCRRTGTPLITGALYHQGALARVQRQAEGDTRIAGRPANPAYRALPPEDLAASAQGFLELGCTAPVNNAPPTSVLAVAADIAHAAIDYLTGRRERSDERIIVLRAMDPPFDRPGTLDSPASPSGGAA</sequence>
<dbReference type="Pfam" id="PF00899">
    <property type="entry name" value="ThiF"/>
    <property type="match status" value="1"/>
</dbReference>
<evidence type="ECO:0000256" key="1">
    <source>
        <dbReference type="SAM" id="MobiDB-lite"/>
    </source>
</evidence>
<reference evidence="4" key="1">
    <citation type="journal article" date="2019" name="Int. J. Syst. Evol. Microbiol.">
        <title>The Global Catalogue of Microorganisms (GCM) 10K type strain sequencing project: providing services to taxonomists for standard genome sequencing and annotation.</title>
        <authorList>
            <consortium name="The Broad Institute Genomics Platform"/>
            <consortium name="The Broad Institute Genome Sequencing Center for Infectious Disease"/>
            <person name="Wu L."/>
            <person name="Ma J."/>
        </authorList>
    </citation>
    <scope>NUCLEOTIDE SEQUENCE [LARGE SCALE GENOMIC DNA]</scope>
    <source>
        <strain evidence="4">CCM 7403</strain>
    </source>
</reference>
<dbReference type="EMBL" id="BMCK01000001">
    <property type="protein sequence ID" value="GGD10917.1"/>
    <property type="molecule type" value="Genomic_DNA"/>
</dbReference>
<evidence type="ECO:0000313" key="4">
    <source>
        <dbReference type="Proteomes" id="UP000630594"/>
    </source>
</evidence>
<comment type="caution">
    <text evidence="3">The sequence shown here is derived from an EMBL/GenBank/DDBJ whole genome shotgun (WGS) entry which is preliminary data.</text>
</comment>
<dbReference type="PANTHER" id="PTHR43267">
    <property type="entry name" value="TRNA THREONYLCARBAMOYLADENOSINE DEHYDRATASE"/>
    <property type="match status" value="1"/>
</dbReference>
<dbReference type="SUPFAM" id="SSF69572">
    <property type="entry name" value="Activating enzymes of the ubiquitin-like proteins"/>
    <property type="match status" value="1"/>
</dbReference>
<dbReference type="InterPro" id="IPR045886">
    <property type="entry name" value="ThiF/MoeB/HesA"/>
</dbReference>
<dbReference type="Proteomes" id="UP000630594">
    <property type="component" value="Unassembled WGS sequence"/>
</dbReference>
<feature type="region of interest" description="Disordered" evidence="1">
    <location>
        <begin position="499"/>
        <end position="519"/>
    </location>
</feature>
<dbReference type="InterPro" id="IPR035985">
    <property type="entry name" value="Ubiquitin-activating_enz"/>
</dbReference>
<protein>
    <recommendedName>
        <fullName evidence="2">THIF-type NAD/FAD binding fold domain-containing protein</fullName>
    </recommendedName>
</protein>
<name>A0ABQ1Q2P7_9ACTN</name>
<evidence type="ECO:0000313" key="3">
    <source>
        <dbReference type="EMBL" id="GGD10917.1"/>
    </source>
</evidence>
<evidence type="ECO:0000259" key="2">
    <source>
        <dbReference type="Pfam" id="PF00899"/>
    </source>
</evidence>
<keyword evidence="4" id="KW-1185">Reference proteome</keyword>
<dbReference type="Gene3D" id="3.40.50.720">
    <property type="entry name" value="NAD(P)-binding Rossmann-like Domain"/>
    <property type="match status" value="1"/>
</dbReference>
<dbReference type="RefSeq" id="WP_188420901.1">
    <property type="nucleotide sequence ID" value="NZ_BMCK01000001.1"/>
</dbReference>
<feature type="domain" description="THIF-type NAD/FAD binding fold" evidence="2">
    <location>
        <begin position="278"/>
        <end position="493"/>
    </location>
</feature>
<gene>
    <name evidence="3" type="ORF">GCM10007231_07100</name>
</gene>
<proteinExistence type="predicted"/>
<dbReference type="PANTHER" id="PTHR43267:SF1">
    <property type="entry name" value="TRNA THREONYLCARBAMOYLADENOSINE DEHYDRATASE"/>
    <property type="match status" value="1"/>
</dbReference>